<evidence type="ECO:0000313" key="17">
    <source>
        <dbReference type="Proteomes" id="UP000654075"/>
    </source>
</evidence>
<evidence type="ECO:0000259" key="15">
    <source>
        <dbReference type="PROSITE" id="PS51194"/>
    </source>
</evidence>
<evidence type="ECO:0000256" key="5">
    <source>
        <dbReference type="ARBA" id="ARBA00022833"/>
    </source>
</evidence>
<dbReference type="SUPFAM" id="SSF52540">
    <property type="entry name" value="P-loop containing nucleoside triphosphate hydrolases"/>
    <property type="match status" value="1"/>
</dbReference>
<keyword evidence="2" id="KW-0479">Metal-binding</keyword>
<dbReference type="InterPro" id="IPR014001">
    <property type="entry name" value="Helicase_ATP-bd"/>
</dbReference>
<dbReference type="GO" id="GO:0043138">
    <property type="term" value="F:3'-5' DNA helicase activity"/>
    <property type="evidence" value="ECO:0007669"/>
    <property type="project" value="UniProtKB-EC"/>
</dbReference>
<keyword evidence="8" id="KW-0413">Isomerase</keyword>
<keyword evidence="6" id="KW-0067">ATP-binding</keyword>
<evidence type="ECO:0000256" key="11">
    <source>
        <dbReference type="PROSITE-ProRule" id="PRU00322"/>
    </source>
</evidence>
<organism evidence="16 17">
    <name type="scientific">Polarella glacialis</name>
    <name type="common">Dinoflagellate</name>
    <dbReference type="NCBI Taxonomy" id="89957"/>
    <lineage>
        <taxon>Eukaryota</taxon>
        <taxon>Sar</taxon>
        <taxon>Alveolata</taxon>
        <taxon>Dinophyceae</taxon>
        <taxon>Suessiales</taxon>
        <taxon>Suessiaceae</taxon>
        <taxon>Polarella</taxon>
    </lineage>
</organism>
<dbReference type="GO" id="GO:0006310">
    <property type="term" value="P:DNA recombination"/>
    <property type="evidence" value="ECO:0007669"/>
    <property type="project" value="TreeGrafter"/>
</dbReference>
<evidence type="ECO:0000256" key="4">
    <source>
        <dbReference type="ARBA" id="ARBA00022771"/>
    </source>
</evidence>
<dbReference type="PROSITE" id="PS01358">
    <property type="entry name" value="ZF_RANBP2_1"/>
    <property type="match status" value="2"/>
</dbReference>
<comment type="similarity">
    <text evidence="1">Belongs to the helicase family. RecQ subfamily.</text>
</comment>
<dbReference type="PROSITE" id="PS51194">
    <property type="entry name" value="HELICASE_CTER"/>
    <property type="match status" value="1"/>
</dbReference>
<dbReference type="GO" id="GO:0003677">
    <property type="term" value="F:DNA binding"/>
    <property type="evidence" value="ECO:0007669"/>
    <property type="project" value="UniProtKB-KW"/>
</dbReference>
<dbReference type="InterPro" id="IPR011545">
    <property type="entry name" value="DEAD/DEAH_box_helicase_dom"/>
</dbReference>
<evidence type="ECO:0000256" key="12">
    <source>
        <dbReference type="SAM" id="MobiDB-lite"/>
    </source>
</evidence>
<evidence type="ECO:0000256" key="6">
    <source>
        <dbReference type="ARBA" id="ARBA00022840"/>
    </source>
</evidence>
<feature type="domain" description="Helicase ATP-binding" evidence="14">
    <location>
        <begin position="513"/>
        <end position="715"/>
    </location>
</feature>
<keyword evidence="7" id="KW-0238">DNA-binding</keyword>
<keyword evidence="17" id="KW-1185">Reference proteome</keyword>
<dbReference type="GO" id="GO:0005694">
    <property type="term" value="C:chromosome"/>
    <property type="evidence" value="ECO:0007669"/>
    <property type="project" value="TreeGrafter"/>
</dbReference>
<dbReference type="GO" id="GO:0005524">
    <property type="term" value="F:ATP binding"/>
    <property type="evidence" value="ECO:0007669"/>
    <property type="project" value="UniProtKB-KW"/>
</dbReference>
<dbReference type="SMART" id="SM00490">
    <property type="entry name" value="HELICc"/>
    <property type="match status" value="1"/>
</dbReference>
<dbReference type="GO" id="GO:0009378">
    <property type="term" value="F:four-way junction helicase activity"/>
    <property type="evidence" value="ECO:0007669"/>
    <property type="project" value="TreeGrafter"/>
</dbReference>
<dbReference type="InterPro" id="IPR001650">
    <property type="entry name" value="Helicase_C-like"/>
</dbReference>
<feature type="compositionally biased region" description="Low complexity" evidence="12">
    <location>
        <begin position="464"/>
        <end position="483"/>
    </location>
</feature>
<dbReference type="Pfam" id="PF16124">
    <property type="entry name" value="RecQ_Zn_bind"/>
    <property type="match status" value="1"/>
</dbReference>
<feature type="region of interest" description="Disordered" evidence="12">
    <location>
        <begin position="440"/>
        <end position="486"/>
    </location>
</feature>
<dbReference type="Pfam" id="PF00641">
    <property type="entry name" value="Zn_ribbon_RanBP"/>
    <property type="match status" value="2"/>
</dbReference>
<name>A0A813EPN8_POLGL</name>
<dbReference type="PANTHER" id="PTHR13710">
    <property type="entry name" value="DNA HELICASE RECQ FAMILY MEMBER"/>
    <property type="match status" value="1"/>
</dbReference>
<dbReference type="PROSITE" id="PS50199">
    <property type="entry name" value="ZF_RANBP2_2"/>
    <property type="match status" value="2"/>
</dbReference>
<feature type="compositionally biased region" description="Basic and acidic residues" evidence="12">
    <location>
        <begin position="404"/>
        <end position="413"/>
    </location>
</feature>
<feature type="compositionally biased region" description="Low complexity" evidence="12">
    <location>
        <begin position="47"/>
        <end position="66"/>
    </location>
</feature>
<feature type="region of interest" description="Disordered" evidence="12">
    <location>
        <begin position="367"/>
        <end position="421"/>
    </location>
</feature>
<dbReference type="EC" id="5.6.2.4" evidence="10"/>
<evidence type="ECO:0000256" key="3">
    <source>
        <dbReference type="ARBA" id="ARBA00022741"/>
    </source>
</evidence>
<comment type="caution">
    <text evidence="16">The sequence shown here is derived from an EMBL/GenBank/DDBJ whole genome shotgun (WGS) entry which is preliminary data.</text>
</comment>
<evidence type="ECO:0000256" key="7">
    <source>
        <dbReference type="ARBA" id="ARBA00023125"/>
    </source>
</evidence>
<evidence type="ECO:0000259" key="14">
    <source>
        <dbReference type="PROSITE" id="PS51192"/>
    </source>
</evidence>
<dbReference type="GO" id="GO:0005737">
    <property type="term" value="C:cytoplasm"/>
    <property type="evidence" value="ECO:0007669"/>
    <property type="project" value="TreeGrafter"/>
</dbReference>
<dbReference type="GO" id="GO:0008270">
    <property type="term" value="F:zinc ion binding"/>
    <property type="evidence" value="ECO:0007669"/>
    <property type="project" value="UniProtKB-KW"/>
</dbReference>
<reference evidence="16" key="1">
    <citation type="submission" date="2021-02" db="EMBL/GenBank/DDBJ databases">
        <authorList>
            <person name="Dougan E. K."/>
            <person name="Rhodes N."/>
            <person name="Thang M."/>
            <person name="Chan C."/>
        </authorList>
    </citation>
    <scope>NUCLEOTIDE SEQUENCE</scope>
</reference>
<accession>A0A813EPN8</accession>
<evidence type="ECO:0000256" key="10">
    <source>
        <dbReference type="ARBA" id="ARBA00034808"/>
    </source>
</evidence>
<sequence length="992" mass="107171">MLSRPSVRVALAAGTAATAAAGLWLALGRPTLWGRFRRRSAPTVKAQKSQKQGGKPQQEQQSQPKQQHVRDKGRARLEWWQQLNEVKPALTLPAAPVQEQGDASLEPPAYRAVANMVDERLNKGRDYLSRDSDYGEAPAHAGVKAKVNAAILRTVLETFGESLPQLLAADPRNVILLLETPLYGTLTSLASAIPILRCCQQVVIPQADLRHYFEMIRGDQFYVGVRAQRLDHWLCANATKGLKCLVSFLDYVVDLSSEEEAVGEISGTTHWVCSMCTLRNCSQASACEVCNAPRSGQQTEGTAASIAEQTVMPKAPGGRWACTACTLENQPLQNSCGVCGARRPQQQPQQQQQRRTPLLPPQTLSEVHLPASSSATPSEPLQPRPATNIETPRGQLLTSQAGHKSSESRKDKLPLQPGVPIPTASFSTCEIQRHPAVAKVTNQDLGRFELSAPSKPRPRRDESQVVQQQQQQEQQQQQQQQQVGSEDAPLASAMQCLLGTAGWCFRPGQRQVVDALLAGQDVLYVFPTGAGKSLCYQLPALLFAPGKFVLVISPLIALMEDQIQHLRARGVHAVALHSERSPAERQKILAALGAERKATPRGQAAGGQTRGGNIAGKSENDARCAPKLIYLSPELACSPGFASTLTSWAPRIALVAVDEAHCVSKWGHDFRPSYRRLGELRGLLPPSVPWAACTATATAAVRRDVARNLGLQGSPLAEIVLPFDRPNLRYGVVRRGSTATFDLAGGPTASDSSCAQDELLKVILAQPEQDSGIIYCQRQRDCERLAFLLQEQGVQALPYHAGLSRQAKQAAFLGFLGTSQPAPKGADNGAGEGKPGSQAAKQGMVRVLVATIAFGMGVDKPNVRFVVHAGPPRSLSAYYQESGRAGRDGLPALCLLFYAHEDVEALRRLLIMGSARDTGFGDSKEASLEVALRELEAVREYCEAKSCRRQLLLSHFGDQEPPVPKSTGPKWCCDVCAAAAGARLHGCAETKT</sequence>
<evidence type="ECO:0000256" key="1">
    <source>
        <dbReference type="ARBA" id="ARBA00005446"/>
    </source>
</evidence>
<evidence type="ECO:0000256" key="8">
    <source>
        <dbReference type="ARBA" id="ARBA00023235"/>
    </source>
</evidence>
<dbReference type="OrthoDB" id="10261556at2759"/>
<evidence type="ECO:0000256" key="2">
    <source>
        <dbReference type="ARBA" id="ARBA00022723"/>
    </source>
</evidence>
<dbReference type="SMART" id="SM00547">
    <property type="entry name" value="ZnF_RBZ"/>
    <property type="match status" value="2"/>
</dbReference>
<dbReference type="InterPro" id="IPR027417">
    <property type="entry name" value="P-loop_NTPase"/>
</dbReference>
<dbReference type="Gene3D" id="3.40.50.300">
    <property type="entry name" value="P-loop containing nucleotide triphosphate hydrolases"/>
    <property type="match status" value="2"/>
</dbReference>
<protein>
    <recommendedName>
        <fullName evidence="10">DNA 3'-5' helicase</fullName>
        <ecNumber evidence="10">5.6.2.4</ecNumber>
    </recommendedName>
</protein>
<dbReference type="SUPFAM" id="SSF90209">
    <property type="entry name" value="Ran binding protein zinc finger-like"/>
    <property type="match status" value="2"/>
</dbReference>
<dbReference type="InterPro" id="IPR001876">
    <property type="entry name" value="Znf_RanBP2"/>
</dbReference>
<comment type="catalytic activity">
    <reaction evidence="9">
        <text>Couples ATP hydrolysis with the unwinding of duplex DNA by translocating in the 3'-5' direction.</text>
        <dbReference type="EC" id="5.6.2.4"/>
    </reaction>
</comment>
<keyword evidence="3" id="KW-0547">Nucleotide-binding</keyword>
<feature type="domain" description="RanBP2-type" evidence="13">
    <location>
        <begin position="265"/>
        <end position="296"/>
    </location>
</feature>
<evidence type="ECO:0000259" key="13">
    <source>
        <dbReference type="PROSITE" id="PS50199"/>
    </source>
</evidence>
<keyword evidence="4 11" id="KW-0863">Zinc-finger</keyword>
<dbReference type="Proteomes" id="UP000654075">
    <property type="component" value="Unassembled WGS sequence"/>
</dbReference>
<proteinExistence type="inferred from homology"/>
<dbReference type="Pfam" id="PF00271">
    <property type="entry name" value="Helicase_C"/>
    <property type="match status" value="1"/>
</dbReference>
<keyword evidence="5" id="KW-0862">Zinc</keyword>
<dbReference type="PROSITE" id="PS51192">
    <property type="entry name" value="HELICASE_ATP_BIND_1"/>
    <property type="match status" value="1"/>
</dbReference>
<feature type="non-terminal residue" evidence="16">
    <location>
        <position position="992"/>
    </location>
</feature>
<dbReference type="InterPro" id="IPR036443">
    <property type="entry name" value="Znf_RanBP2_sf"/>
</dbReference>
<dbReference type="CDD" id="cd17920">
    <property type="entry name" value="DEXHc_RecQ"/>
    <property type="match status" value="1"/>
</dbReference>
<dbReference type="PANTHER" id="PTHR13710:SF105">
    <property type="entry name" value="ATP-DEPENDENT DNA HELICASE Q1"/>
    <property type="match status" value="1"/>
</dbReference>
<dbReference type="Pfam" id="PF00270">
    <property type="entry name" value="DEAD"/>
    <property type="match status" value="1"/>
</dbReference>
<evidence type="ECO:0000256" key="9">
    <source>
        <dbReference type="ARBA" id="ARBA00034617"/>
    </source>
</evidence>
<dbReference type="SMART" id="SM00487">
    <property type="entry name" value="DEXDc"/>
    <property type="match status" value="1"/>
</dbReference>
<feature type="domain" description="Helicase C-terminal" evidence="15">
    <location>
        <begin position="758"/>
        <end position="936"/>
    </location>
</feature>
<dbReference type="GO" id="GO:0006281">
    <property type="term" value="P:DNA repair"/>
    <property type="evidence" value="ECO:0007669"/>
    <property type="project" value="TreeGrafter"/>
</dbReference>
<dbReference type="AlphaFoldDB" id="A0A813EPN8"/>
<feature type="domain" description="RanBP2-type" evidence="13">
    <location>
        <begin position="316"/>
        <end position="345"/>
    </location>
</feature>
<evidence type="ECO:0000313" key="16">
    <source>
        <dbReference type="EMBL" id="CAE8603113.1"/>
    </source>
</evidence>
<dbReference type="EMBL" id="CAJNNV010015040">
    <property type="protein sequence ID" value="CAE8603113.1"/>
    <property type="molecule type" value="Genomic_DNA"/>
</dbReference>
<dbReference type="InterPro" id="IPR032284">
    <property type="entry name" value="RecQ_Zn-bd"/>
</dbReference>
<feature type="region of interest" description="Disordered" evidence="12">
    <location>
        <begin position="39"/>
        <end position="73"/>
    </location>
</feature>
<dbReference type="Gene3D" id="4.10.1060.10">
    <property type="entry name" value="Zinc finger, RanBP2-type"/>
    <property type="match status" value="2"/>
</dbReference>
<gene>
    <name evidence="16" type="ORF">PGLA1383_LOCUS21331</name>
</gene>